<dbReference type="PANTHER" id="PTHR37171">
    <property type="entry name" value="SERINE/THREONINE-PROTEIN KINASE YRZF-RELATED"/>
    <property type="match status" value="1"/>
</dbReference>
<dbReference type="VEuPathDB" id="FungiDB:FUN_014281"/>
<dbReference type="PANTHER" id="PTHR37171:SF1">
    <property type="entry name" value="SERINE_THREONINE-PROTEIN KINASE YRZF-RELATED"/>
    <property type="match status" value="1"/>
</dbReference>
<comment type="caution">
    <text evidence="2">The sequence shown here is derived from an EMBL/GenBank/DDBJ whole genome shotgun (WGS) entry which is preliminary data.</text>
</comment>
<feature type="region of interest" description="Disordered" evidence="1">
    <location>
        <begin position="219"/>
        <end position="239"/>
    </location>
</feature>
<evidence type="ECO:0000256" key="1">
    <source>
        <dbReference type="SAM" id="MobiDB-lite"/>
    </source>
</evidence>
<name>A0A2N1MNW1_9GLOM</name>
<gene>
    <name evidence="2" type="ORF">RhiirC2_717085</name>
</gene>
<feature type="compositionally biased region" description="Basic and acidic residues" evidence="1">
    <location>
        <begin position="402"/>
        <end position="416"/>
    </location>
</feature>
<proteinExistence type="predicted"/>
<dbReference type="InterPro" id="IPR052396">
    <property type="entry name" value="Meiotic_Drive_Suppr_Kinase"/>
</dbReference>
<evidence type="ECO:0000313" key="3">
    <source>
        <dbReference type="Proteomes" id="UP000233469"/>
    </source>
</evidence>
<dbReference type="AlphaFoldDB" id="A0A2N1MNW1"/>
<feature type="compositionally biased region" description="Low complexity" evidence="1">
    <location>
        <begin position="354"/>
        <end position="364"/>
    </location>
</feature>
<organism evidence="2 3">
    <name type="scientific">Rhizophagus irregularis</name>
    <dbReference type="NCBI Taxonomy" id="588596"/>
    <lineage>
        <taxon>Eukaryota</taxon>
        <taxon>Fungi</taxon>
        <taxon>Fungi incertae sedis</taxon>
        <taxon>Mucoromycota</taxon>
        <taxon>Glomeromycotina</taxon>
        <taxon>Glomeromycetes</taxon>
        <taxon>Glomerales</taxon>
        <taxon>Glomeraceae</taxon>
        <taxon>Rhizophagus</taxon>
    </lineage>
</organism>
<evidence type="ECO:0000313" key="2">
    <source>
        <dbReference type="EMBL" id="PKK63286.1"/>
    </source>
</evidence>
<dbReference type="VEuPathDB" id="FungiDB:RhiirFUN_016817"/>
<accession>A0A2N1MNW1</accession>
<feature type="region of interest" description="Disordered" evidence="1">
    <location>
        <begin position="402"/>
        <end position="423"/>
    </location>
</feature>
<sequence>MWLSVEKRISDSILQLNGQRLLSINEVLSCIPPPLYYPQNTSRSISSTKISGSWPTRITRWKGFLAEVVDRYNFDEIERLERPHFLVITSTLSFGRRELMAGHLYDIIGQIYNYMSSLQLQYGVLSSYDNHWFLYRPKNNNTELQISHSLAYDSTNPPVLKSYVYLARLAKEDPTSPHLNINNSNRKQTLALQQSQQNSGSGHISQIFRSLSNPHYNLRSTSGDQGLNENQDPTEEAIGYGQTGGTYRCKFYGQTLALKDLDLQFFYNMKNDIKIYQRLSKIQVKYIPKLLCYGYYGVEWAKLWPNVTPETLTTDEVVDTVNKFRKNLLGEDLPQNLSTSIKDYTSPEQKHTTADTTLPTTSSSYSTELHEYNTVNASCSTRLSNPQEKVDTDTVCIKEGKKRIIGEQGDRSKVEDAENEGGE</sequence>
<feature type="compositionally biased region" description="Polar residues" evidence="1">
    <location>
        <begin position="219"/>
        <end position="231"/>
    </location>
</feature>
<dbReference type="Proteomes" id="UP000233469">
    <property type="component" value="Unassembled WGS sequence"/>
</dbReference>
<dbReference type="EMBL" id="LLXL01001686">
    <property type="protein sequence ID" value="PKK63286.1"/>
    <property type="molecule type" value="Genomic_DNA"/>
</dbReference>
<feature type="region of interest" description="Disordered" evidence="1">
    <location>
        <begin position="340"/>
        <end position="364"/>
    </location>
</feature>
<protein>
    <submittedName>
        <fullName evidence="2">Uncharacterized protein</fullName>
    </submittedName>
</protein>
<reference evidence="2 3" key="2">
    <citation type="submission" date="2017-10" db="EMBL/GenBank/DDBJ databases">
        <title>Extensive intraspecific genome diversity in a model arbuscular mycorrhizal fungus.</title>
        <authorList>
            <person name="Chen E.C.H."/>
            <person name="Morin E."/>
            <person name="Baudet D."/>
            <person name="Noel J."/>
            <person name="Ndikumana S."/>
            <person name="Charron P."/>
            <person name="St-Onge C."/>
            <person name="Giorgi J."/>
            <person name="Grigoriev I.V."/>
            <person name="Roux C."/>
            <person name="Martin F.M."/>
            <person name="Corradi N."/>
        </authorList>
    </citation>
    <scope>NUCLEOTIDE SEQUENCE [LARGE SCALE GENOMIC DNA]</scope>
    <source>
        <strain evidence="2 3">C2</strain>
    </source>
</reference>
<dbReference type="VEuPathDB" id="FungiDB:RhiirA1_399963"/>
<reference evidence="2 3" key="1">
    <citation type="submission" date="2016-04" db="EMBL/GenBank/DDBJ databases">
        <title>Genome analyses suggest a sexual origin of heterokaryosis in a supposedly ancient asexual fungus.</title>
        <authorList>
            <person name="Ropars J."/>
            <person name="Sedzielewska K."/>
            <person name="Noel J."/>
            <person name="Charron P."/>
            <person name="Farinelli L."/>
            <person name="Marton T."/>
            <person name="Kruger M."/>
            <person name="Pelin A."/>
            <person name="Brachmann A."/>
            <person name="Corradi N."/>
        </authorList>
    </citation>
    <scope>NUCLEOTIDE SEQUENCE [LARGE SCALE GENOMIC DNA]</scope>
    <source>
        <strain evidence="2 3">C2</strain>
    </source>
</reference>